<evidence type="ECO:0000256" key="1">
    <source>
        <dbReference type="SAM" id="MobiDB-lite"/>
    </source>
</evidence>
<feature type="region of interest" description="Disordered" evidence="1">
    <location>
        <begin position="53"/>
        <end position="83"/>
    </location>
</feature>
<proteinExistence type="predicted"/>
<name>A0A853EHU8_9ACTO</name>
<dbReference type="Proteomes" id="UP000572528">
    <property type="component" value="Unassembled WGS sequence"/>
</dbReference>
<gene>
    <name evidence="2" type="ORF">HZZ05_01755</name>
</gene>
<reference evidence="2 3" key="1">
    <citation type="submission" date="2020-07" db="EMBL/GenBank/DDBJ databases">
        <title>MOT database genomes.</title>
        <authorList>
            <person name="Joseph S."/>
            <person name="Aduse-Opoku J."/>
            <person name="Hashim A."/>
            <person name="Wade W."/>
            <person name="Curtis M."/>
        </authorList>
    </citation>
    <scope>NUCLEOTIDE SEQUENCE [LARGE SCALE GENOMIC DNA]</scope>
    <source>
        <strain evidence="2 3">WMus004</strain>
    </source>
</reference>
<comment type="caution">
    <text evidence="2">The sequence shown here is derived from an EMBL/GenBank/DDBJ whole genome shotgun (WGS) entry which is preliminary data.</text>
</comment>
<protein>
    <submittedName>
        <fullName evidence="2">Uncharacterized protein</fullName>
    </submittedName>
</protein>
<sequence>MPLLRRRATAQPPDDLLALVDERVLGAVPLAQDDSSWAVATTHHLLVLSRGAHAAAGPREGDAPNADAPGPEPHAERYGWDEVEHGSWDAEERAFTLRWTRMEHPDLVLSVPAGVRREAGYVECDVEPFARALRQRVEAAIVHSATTTLPSGAPASASIRRDARGRLYSITRPAHCTDQADAAALRDLERRAADGVGLPTT</sequence>
<accession>A0A853EHU8</accession>
<evidence type="ECO:0000313" key="3">
    <source>
        <dbReference type="Proteomes" id="UP000572528"/>
    </source>
</evidence>
<organism evidence="2 3">
    <name type="scientific">Actinomyces bowdenii</name>
    <dbReference type="NCBI Taxonomy" id="131109"/>
    <lineage>
        <taxon>Bacteria</taxon>
        <taxon>Bacillati</taxon>
        <taxon>Actinomycetota</taxon>
        <taxon>Actinomycetes</taxon>
        <taxon>Actinomycetales</taxon>
        <taxon>Actinomycetaceae</taxon>
        <taxon>Actinomyces</taxon>
    </lineage>
</organism>
<dbReference type="RefSeq" id="WP_179899607.1">
    <property type="nucleotide sequence ID" value="NZ_JACBXV010000011.1"/>
</dbReference>
<dbReference type="AlphaFoldDB" id="A0A853EHU8"/>
<dbReference type="EMBL" id="JACBXV010000011">
    <property type="protein sequence ID" value="NYS68265.1"/>
    <property type="molecule type" value="Genomic_DNA"/>
</dbReference>
<evidence type="ECO:0000313" key="2">
    <source>
        <dbReference type="EMBL" id="NYS68265.1"/>
    </source>
</evidence>
<feature type="compositionally biased region" description="Basic and acidic residues" evidence="1">
    <location>
        <begin position="73"/>
        <end position="83"/>
    </location>
</feature>